<dbReference type="OrthoDB" id="5175804at2"/>
<dbReference type="Gene3D" id="1.50.10.10">
    <property type="match status" value="1"/>
</dbReference>
<sequence>MSGAATPEVPLSRLPYVDGVLSAQEVADTAAAIAAMQEPCGAVPWTTGEHVDIWNHVEAAMAMLVGGQVDAAERAYAWIPTLQRADGSWPMKIVGGAAEDERGEVNMSAYFAVGLWHHWLVRRDIRFVERYWPSVRAGLDFVVSLQEPFGGIRWTPVDDFCLLTGNSSIYHSLRAGVALADLMDDPQPEWELAGGRLGHAVRSHADRFADKSTYSMDWYYPVLGGPVRGDAARDLIARRWDDFVVPGLGIHCVDTNPWVTGAETCELAMALDVLGDPASSRRARTLLADVQHLREEDGRYWTGWVYADPTRPAPEGEPRDVHWPHEHTTYTAAAVILAVDALGETYGHATPGSGIMRGTSLAPHFAEIALECECPSVERVSGRA</sequence>
<protein>
    <submittedName>
        <fullName evidence="1">Prenyltransferase</fullName>
    </submittedName>
</protein>
<dbReference type="RefSeq" id="WP_139622042.1">
    <property type="nucleotide sequence ID" value="NZ_VDMP01000019.1"/>
</dbReference>
<proteinExistence type="predicted"/>
<reference evidence="1 2" key="1">
    <citation type="journal article" date="2016" name="Int. J. Syst. Evol. Microbiol.">
        <title>Nocardioides albidus sp. nov., an actinobacterium isolated from garden soil.</title>
        <authorList>
            <person name="Singh H."/>
            <person name="Du J."/>
            <person name="Trinh H."/>
            <person name="Won K."/>
            <person name="Yang J.E."/>
            <person name="Yin C."/>
            <person name="Kook M."/>
            <person name="Yi T.H."/>
        </authorList>
    </citation>
    <scope>NUCLEOTIDE SEQUENCE [LARGE SCALE GENOMIC DNA]</scope>
    <source>
        <strain evidence="1 2">CCTCC AB 2015297</strain>
    </source>
</reference>
<dbReference type="GO" id="GO:0005975">
    <property type="term" value="P:carbohydrate metabolic process"/>
    <property type="evidence" value="ECO:0007669"/>
    <property type="project" value="InterPro"/>
</dbReference>
<dbReference type="SUPFAM" id="SSF48208">
    <property type="entry name" value="Six-hairpin glycosidases"/>
    <property type="match status" value="1"/>
</dbReference>
<dbReference type="AlphaFoldDB" id="A0A5C4W5A0"/>
<keyword evidence="2" id="KW-1185">Reference proteome</keyword>
<keyword evidence="1" id="KW-0808">Transferase</keyword>
<dbReference type="InterPro" id="IPR008928">
    <property type="entry name" value="6-hairpin_glycosidase_sf"/>
</dbReference>
<accession>A0A5C4W5A0</accession>
<gene>
    <name evidence="1" type="ORF">FHP29_06500</name>
</gene>
<organism evidence="1 2">
    <name type="scientific">Nocardioides albidus</name>
    <dbReference type="NCBI Taxonomy" id="1517589"/>
    <lineage>
        <taxon>Bacteria</taxon>
        <taxon>Bacillati</taxon>
        <taxon>Actinomycetota</taxon>
        <taxon>Actinomycetes</taxon>
        <taxon>Propionibacteriales</taxon>
        <taxon>Nocardioidaceae</taxon>
        <taxon>Nocardioides</taxon>
    </lineage>
</organism>
<dbReference type="Proteomes" id="UP000313231">
    <property type="component" value="Unassembled WGS sequence"/>
</dbReference>
<evidence type="ECO:0000313" key="1">
    <source>
        <dbReference type="EMBL" id="TNM43331.1"/>
    </source>
</evidence>
<dbReference type="GO" id="GO:0016740">
    <property type="term" value="F:transferase activity"/>
    <property type="evidence" value="ECO:0007669"/>
    <property type="project" value="UniProtKB-KW"/>
</dbReference>
<name>A0A5C4W5A0_9ACTN</name>
<evidence type="ECO:0000313" key="2">
    <source>
        <dbReference type="Proteomes" id="UP000313231"/>
    </source>
</evidence>
<comment type="caution">
    <text evidence="1">The sequence shown here is derived from an EMBL/GenBank/DDBJ whole genome shotgun (WGS) entry which is preliminary data.</text>
</comment>
<dbReference type="EMBL" id="VDMP01000019">
    <property type="protein sequence ID" value="TNM43331.1"/>
    <property type="molecule type" value="Genomic_DNA"/>
</dbReference>
<dbReference type="InterPro" id="IPR012341">
    <property type="entry name" value="6hp_glycosidase-like_sf"/>
</dbReference>